<reference evidence="2 3" key="1">
    <citation type="submission" date="2018-08" db="EMBL/GenBank/DDBJ databases">
        <title>Murine metabolic-syndrome-specific gut microbial biobank.</title>
        <authorList>
            <person name="Liu C."/>
        </authorList>
    </citation>
    <scope>NUCLEOTIDE SEQUENCE [LARGE SCALE GENOMIC DNA]</scope>
    <source>
        <strain evidence="2 3">583</strain>
    </source>
</reference>
<evidence type="ECO:0000256" key="1">
    <source>
        <dbReference type="SAM" id="Phobius"/>
    </source>
</evidence>
<feature type="transmembrane region" description="Helical" evidence="1">
    <location>
        <begin position="72"/>
        <end position="94"/>
    </location>
</feature>
<feature type="transmembrane region" description="Helical" evidence="1">
    <location>
        <begin position="12"/>
        <end position="31"/>
    </location>
</feature>
<keyword evidence="3" id="KW-1185">Reference proteome</keyword>
<keyword evidence="1" id="KW-0812">Transmembrane</keyword>
<dbReference type="AlphaFoldDB" id="A0A845R0E3"/>
<dbReference type="EMBL" id="QXXA01000009">
    <property type="protein sequence ID" value="NBI06912.1"/>
    <property type="molecule type" value="Genomic_DNA"/>
</dbReference>
<dbReference type="RefSeq" id="WP_160197386.1">
    <property type="nucleotide sequence ID" value="NZ_QXXA01000009.1"/>
</dbReference>
<evidence type="ECO:0000313" key="2">
    <source>
        <dbReference type="EMBL" id="NBI06912.1"/>
    </source>
</evidence>
<dbReference type="Proteomes" id="UP000467132">
    <property type="component" value="Unassembled WGS sequence"/>
</dbReference>
<keyword evidence="1" id="KW-0472">Membrane</keyword>
<feature type="transmembrane region" description="Helical" evidence="1">
    <location>
        <begin position="128"/>
        <end position="149"/>
    </location>
</feature>
<name>A0A845R0E3_9CLOT</name>
<evidence type="ECO:0000313" key="3">
    <source>
        <dbReference type="Proteomes" id="UP000467132"/>
    </source>
</evidence>
<feature type="transmembrane region" description="Helical" evidence="1">
    <location>
        <begin position="202"/>
        <end position="223"/>
    </location>
</feature>
<gene>
    <name evidence="2" type="ORF">D3Z33_08605</name>
</gene>
<feature type="transmembrane region" description="Helical" evidence="1">
    <location>
        <begin position="258"/>
        <end position="276"/>
    </location>
</feature>
<dbReference type="OrthoDB" id="2974775at2"/>
<protein>
    <recommendedName>
        <fullName evidence="4">ABC-2 family transporter protein</fullName>
    </recommendedName>
</protein>
<sequence length="289" mass="33766">MVLQEVFRYYKSKITILLILILFLIISGSYYSTYLTKKEWIDVLNSGASDVNIERVSQIINDYNGIYYFEQFILSSDFFIIFNIILLVGFGLLLSSKIFESIESNYGNLIITRTLFKKYLKKVLISQLIYIVTFIMFFFIVALIITLILFGESNMLSSSIFLNLNIFQYFINIFIIIFYIAILHTVIIFLSSLSLLFLRNKYIIQSIPFIILVFGYIIGYTFGNMSNKLAFITSFFVFDNIIFNLMEIFILKPNLNNISHVLVFIITCMIIISYLYQANIKKFGSDYLI</sequence>
<accession>A0A845R0E3</accession>
<feature type="transmembrane region" description="Helical" evidence="1">
    <location>
        <begin position="169"/>
        <end position="190"/>
    </location>
</feature>
<keyword evidence="1" id="KW-1133">Transmembrane helix</keyword>
<organism evidence="2 3">
    <name type="scientific">Senegalia massiliensis</name>
    <dbReference type="NCBI Taxonomy" id="1720316"/>
    <lineage>
        <taxon>Bacteria</taxon>
        <taxon>Bacillati</taxon>
        <taxon>Bacillota</taxon>
        <taxon>Clostridia</taxon>
        <taxon>Eubacteriales</taxon>
        <taxon>Clostridiaceae</taxon>
        <taxon>Senegalia</taxon>
    </lineage>
</organism>
<feature type="transmembrane region" description="Helical" evidence="1">
    <location>
        <begin position="229"/>
        <end position="251"/>
    </location>
</feature>
<comment type="caution">
    <text evidence="2">The sequence shown here is derived from an EMBL/GenBank/DDBJ whole genome shotgun (WGS) entry which is preliminary data.</text>
</comment>
<proteinExistence type="predicted"/>
<evidence type="ECO:0008006" key="4">
    <source>
        <dbReference type="Google" id="ProtNLM"/>
    </source>
</evidence>